<protein>
    <submittedName>
        <fullName evidence="2">Predicted protein</fullName>
    </submittedName>
</protein>
<dbReference type="InterPro" id="IPR014721">
    <property type="entry name" value="Ribsml_uS5_D2-typ_fold_subgr"/>
</dbReference>
<dbReference type="GO" id="GO:0006515">
    <property type="term" value="P:protein quality control for misfolded or incompletely synthesized proteins"/>
    <property type="evidence" value="ECO:0007669"/>
    <property type="project" value="TreeGrafter"/>
</dbReference>
<dbReference type="eggNOG" id="KOG2004">
    <property type="taxonomic scope" value="Eukaryota"/>
</dbReference>
<accession>D7M4Q0</accession>
<reference evidence="3" key="1">
    <citation type="journal article" date="2011" name="Nat. Genet.">
        <title>The Arabidopsis lyrata genome sequence and the basis of rapid genome size change.</title>
        <authorList>
            <person name="Hu T.T."/>
            <person name="Pattyn P."/>
            <person name="Bakker E.G."/>
            <person name="Cao J."/>
            <person name="Cheng J.-F."/>
            <person name="Clark R.M."/>
            <person name="Fahlgren N."/>
            <person name="Fawcett J.A."/>
            <person name="Grimwood J."/>
            <person name="Gundlach H."/>
            <person name="Haberer G."/>
            <person name="Hollister J.D."/>
            <person name="Ossowski S."/>
            <person name="Ottilar R.P."/>
            <person name="Salamov A.A."/>
            <person name="Schneeberger K."/>
            <person name="Spannagl M."/>
            <person name="Wang X."/>
            <person name="Yang L."/>
            <person name="Nasrallah M.E."/>
            <person name="Bergelson J."/>
            <person name="Carrington J.C."/>
            <person name="Gaut B.S."/>
            <person name="Schmutz J."/>
            <person name="Mayer K.F.X."/>
            <person name="Van de Peer Y."/>
            <person name="Grigoriev I.V."/>
            <person name="Nordborg M."/>
            <person name="Weigel D."/>
            <person name="Guo Y.-L."/>
        </authorList>
    </citation>
    <scope>NUCLEOTIDE SEQUENCE [LARGE SCALE GENOMIC DNA]</scope>
    <source>
        <strain evidence="3">cv. MN47</strain>
    </source>
</reference>
<feature type="domain" description="Lon proteolytic" evidence="1">
    <location>
        <begin position="65"/>
        <end position="105"/>
    </location>
</feature>
<dbReference type="STRING" id="81972.D7M4Q0"/>
<dbReference type="AlphaFoldDB" id="D7M4Q0"/>
<dbReference type="Proteomes" id="UP000008694">
    <property type="component" value="Unassembled WGS sequence"/>
</dbReference>
<evidence type="ECO:0000259" key="1">
    <source>
        <dbReference type="Pfam" id="PF05362"/>
    </source>
</evidence>
<dbReference type="Gramene" id="fgenesh1_pg.C_scaffold_6002224">
    <property type="protein sequence ID" value="fgenesh1_pg.C_scaffold_6002224"/>
    <property type="gene ID" value="fgenesh1_pg.C_scaffold_6002224"/>
</dbReference>
<gene>
    <name evidence="2" type="ORF">ARALYDRAFT_351631</name>
</gene>
<proteinExistence type="predicted"/>
<dbReference type="SUPFAM" id="SSF50249">
    <property type="entry name" value="Nucleic acid-binding proteins"/>
    <property type="match status" value="1"/>
</dbReference>
<dbReference type="Gene3D" id="3.30.230.10">
    <property type="match status" value="1"/>
</dbReference>
<dbReference type="eggNOG" id="KOG1070">
    <property type="taxonomic scope" value="Eukaryota"/>
</dbReference>
<dbReference type="GO" id="GO:0003697">
    <property type="term" value="F:single-stranded DNA binding"/>
    <property type="evidence" value="ECO:0007669"/>
    <property type="project" value="TreeGrafter"/>
</dbReference>
<dbReference type="GO" id="GO:0004176">
    <property type="term" value="F:ATP-dependent peptidase activity"/>
    <property type="evidence" value="ECO:0007669"/>
    <property type="project" value="InterPro"/>
</dbReference>
<dbReference type="EMBL" id="GL348718">
    <property type="protein sequence ID" value="EFH48460.1"/>
    <property type="molecule type" value="Genomic_DNA"/>
</dbReference>
<name>D7M4Q0_ARALL</name>
<keyword evidence="3" id="KW-1185">Reference proteome</keyword>
<dbReference type="PANTHER" id="PTHR43718">
    <property type="entry name" value="LON PROTEASE"/>
    <property type="match status" value="1"/>
</dbReference>
<sequence length="115" mass="13245">MASIAGERNANSYHDFATYYFPYVNAGGQPKSESYDLKKFHVGDMIIGRIKRVEPYGLFIDIDQTGMVKKKTIAARRSQVKMIILPEANRKDFDELAENVKEVLDGNKRYMMLIY</sequence>
<dbReference type="PANTHER" id="PTHR43718:SF14">
    <property type="entry name" value="LON PROTEASE HOMOLOG 3, MITOCHONDRIAL-RELATED"/>
    <property type="match status" value="1"/>
</dbReference>
<dbReference type="InterPro" id="IPR008269">
    <property type="entry name" value="Lon_proteolytic"/>
</dbReference>
<dbReference type="GO" id="GO:0051131">
    <property type="term" value="P:chaperone-mediated protein complex assembly"/>
    <property type="evidence" value="ECO:0007669"/>
    <property type="project" value="TreeGrafter"/>
</dbReference>
<dbReference type="GO" id="GO:0007005">
    <property type="term" value="P:mitochondrion organization"/>
    <property type="evidence" value="ECO:0007669"/>
    <property type="project" value="TreeGrafter"/>
</dbReference>
<dbReference type="HOGENOM" id="CLU_2405812_0_0_1"/>
<organism evidence="3">
    <name type="scientific">Arabidopsis lyrata subsp. lyrata</name>
    <name type="common">Lyre-leaved rock-cress</name>
    <dbReference type="NCBI Taxonomy" id="81972"/>
    <lineage>
        <taxon>Eukaryota</taxon>
        <taxon>Viridiplantae</taxon>
        <taxon>Streptophyta</taxon>
        <taxon>Embryophyta</taxon>
        <taxon>Tracheophyta</taxon>
        <taxon>Spermatophyta</taxon>
        <taxon>Magnoliopsida</taxon>
        <taxon>eudicotyledons</taxon>
        <taxon>Gunneridae</taxon>
        <taxon>Pentapetalae</taxon>
        <taxon>rosids</taxon>
        <taxon>malvids</taxon>
        <taxon>Brassicales</taxon>
        <taxon>Brassicaceae</taxon>
        <taxon>Camelineae</taxon>
        <taxon>Arabidopsis</taxon>
    </lineage>
</organism>
<evidence type="ECO:0000313" key="3">
    <source>
        <dbReference type="Proteomes" id="UP000008694"/>
    </source>
</evidence>
<dbReference type="GO" id="GO:0005759">
    <property type="term" value="C:mitochondrial matrix"/>
    <property type="evidence" value="ECO:0007669"/>
    <property type="project" value="TreeGrafter"/>
</dbReference>
<dbReference type="Pfam" id="PF05362">
    <property type="entry name" value="Lon_C"/>
    <property type="match status" value="1"/>
</dbReference>
<dbReference type="InterPro" id="IPR027065">
    <property type="entry name" value="Lon_Prtase"/>
</dbReference>
<dbReference type="GO" id="GO:0004252">
    <property type="term" value="F:serine-type endopeptidase activity"/>
    <property type="evidence" value="ECO:0007669"/>
    <property type="project" value="InterPro"/>
</dbReference>
<evidence type="ECO:0000313" key="2">
    <source>
        <dbReference type="EMBL" id="EFH48460.1"/>
    </source>
</evidence>
<dbReference type="InterPro" id="IPR012340">
    <property type="entry name" value="NA-bd_OB-fold"/>
</dbReference>
<dbReference type="GO" id="GO:0005524">
    <property type="term" value="F:ATP binding"/>
    <property type="evidence" value="ECO:0007669"/>
    <property type="project" value="InterPro"/>
</dbReference>